<protein>
    <submittedName>
        <fullName evidence="1">Uncharacterized protein</fullName>
    </submittedName>
</protein>
<keyword evidence="2" id="KW-1185">Reference proteome</keyword>
<dbReference type="Proteomes" id="UP001060085">
    <property type="component" value="Linkage Group LG02"/>
</dbReference>
<evidence type="ECO:0000313" key="2">
    <source>
        <dbReference type="Proteomes" id="UP001060085"/>
    </source>
</evidence>
<organism evidence="1 2">
    <name type="scientific">Catharanthus roseus</name>
    <name type="common">Madagascar periwinkle</name>
    <name type="synonym">Vinca rosea</name>
    <dbReference type="NCBI Taxonomy" id="4058"/>
    <lineage>
        <taxon>Eukaryota</taxon>
        <taxon>Viridiplantae</taxon>
        <taxon>Streptophyta</taxon>
        <taxon>Embryophyta</taxon>
        <taxon>Tracheophyta</taxon>
        <taxon>Spermatophyta</taxon>
        <taxon>Magnoliopsida</taxon>
        <taxon>eudicotyledons</taxon>
        <taxon>Gunneridae</taxon>
        <taxon>Pentapetalae</taxon>
        <taxon>asterids</taxon>
        <taxon>lamiids</taxon>
        <taxon>Gentianales</taxon>
        <taxon>Apocynaceae</taxon>
        <taxon>Rauvolfioideae</taxon>
        <taxon>Vinceae</taxon>
        <taxon>Catharanthinae</taxon>
        <taxon>Catharanthus</taxon>
    </lineage>
</organism>
<proteinExistence type="predicted"/>
<gene>
    <name evidence="1" type="ORF">M9H77_09106</name>
</gene>
<sequence>MSQMIMPALARAKTERANFMASEDIVLIKQIMATHTSDSQEIDVEPIFQIVEDILTTATITTASSSLPSETEVPNAKALATLLEALSYIINRLSCEISYKCMGGGDGHSTTVSLLNLLSSYSWEAKLVLTLAAFAINYGDFWLLAQIYTTNKLASRMAILKQLPALLDQADAAPLKPRFDALNDLIRSILNLARCMVHLSDLPKEYTSNSKDISEYYSTAVNSFPLATYWILRSLVACATNIANIQSSMGHELTISTIEVPELYSLTRKVKHMNEHFQKQLDAWQKYTEEKVHNEKYQALLSKLEADNNDNVEVLKLLIHPKLNHQLPLLDCAKNKRVNIDVLKRKTVLLLISGFDISTDPLTLLILENVFQEAKGRGDESSYEVIWLPVVDSSIQWTDSYQRQFENLQSSMPWYSLYHPSLIDDAAIRFFKRNLNFNRKPIVAVLNPHGKLVCPNALPMIFIWQNLAFPFTASKEEAIWEHETWRLDLLVDGIDPMISEWMMDKRHIILYGSDDIDWIRKFTVTTRGIASTLKLPLEIFYIGSNSSKRQKTIRALEVIDNENLSHKINDMTILMFFWTRLESMFFSKIKHQRSHDNEKDFIFQGVKKLLSYNKTGPWVLLSKGSEIILISYGETVLSAFIEYETWKKDVEVKGFGNAFRDQLEKFRDLSSHSCCRLELKEDEGRILESIKCPECERNMEKFVSFSCCHE</sequence>
<dbReference type="EMBL" id="CM044702">
    <property type="protein sequence ID" value="KAI5678156.1"/>
    <property type="molecule type" value="Genomic_DNA"/>
</dbReference>
<accession>A0ACC0BZV4</accession>
<reference evidence="2" key="1">
    <citation type="journal article" date="2023" name="Nat. Plants">
        <title>Single-cell RNA sequencing provides a high-resolution roadmap for understanding the multicellular compartmentation of specialized metabolism.</title>
        <authorList>
            <person name="Sun S."/>
            <person name="Shen X."/>
            <person name="Li Y."/>
            <person name="Li Y."/>
            <person name="Wang S."/>
            <person name="Li R."/>
            <person name="Zhang H."/>
            <person name="Shen G."/>
            <person name="Guo B."/>
            <person name="Wei J."/>
            <person name="Xu J."/>
            <person name="St-Pierre B."/>
            <person name="Chen S."/>
            <person name="Sun C."/>
        </authorList>
    </citation>
    <scope>NUCLEOTIDE SEQUENCE [LARGE SCALE GENOMIC DNA]</scope>
</reference>
<name>A0ACC0BZV4_CATRO</name>
<comment type="caution">
    <text evidence="1">The sequence shown here is derived from an EMBL/GenBank/DDBJ whole genome shotgun (WGS) entry which is preliminary data.</text>
</comment>
<evidence type="ECO:0000313" key="1">
    <source>
        <dbReference type="EMBL" id="KAI5678156.1"/>
    </source>
</evidence>